<evidence type="ECO:0000313" key="4">
    <source>
        <dbReference type="EMBL" id="AOS82771.1"/>
    </source>
</evidence>
<feature type="domain" description="Transposase InsH N-terminal" evidence="2">
    <location>
        <begin position="21"/>
        <end position="115"/>
    </location>
</feature>
<protein>
    <submittedName>
        <fullName evidence="10">Transposase</fullName>
    </submittedName>
</protein>
<dbReference type="KEGG" id="clz:BIU88_08695"/>
<dbReference type="InterPro" id="IPR008490">
    <property type="entry name" value="Transposase_InsH_N"/>
</dbReference>
<dbReference type="Proteomes" id="UP000095185">
    <property type="component" value="Chromosome"/>
</dbReference>
<evidence type="ECO:0000313" key="9">
    <source>
        <dbReference type="EMBL" id="AOS84215.1"/>
    </source>
</evidence>
<dbReference type="KEGG" id="clz:BIU88_11610"/>
<evidence type="ECO:0000259" key="2">
    <source>
        <dbReference type="Pfam" id="PF05598"/>
    </source>
</evidence>
<dbReference type="EMBL" id="CP017305">
    <property type="protein sequence ID" value="AOS84201.1"/>
    <property type="molecule type" value="Genomic_DNA"/>
</dbReference>
<dbReference type="KEGG" id="clz:BIU88_09220"/>
<dbReference type="Pfam" id="PF13586">
    <property type="entry name" value="DDE_Tnp_1_2"/>
    <property type="match status" value="1"/>
</dbReference>
<dbReference type="NCBIfam" id="NF033578">
    <property type="entry name" value="transpos_IS5_1"/>
    <property type="match status" value="1"/>
</dbReference>
<sequence length="494" mass="56601">MYQPKFQQLTFENFHLPFGGKLDPENRWVKLADVIPWHVAETMYAKNFMSKRGAPALTVRMALGSLIIKEKLGLSDIETVEQIKENPYLQFFIGLETYQHAAPFDASMLTHFRKRLKHTDLAALQEELLQRHLAEERRKAEERNQNDDGDGGSGNKGKLIVDATCAPADIAYPTDIGLLNEAREKTEKIIDQLCANAPQELGKPRTYRKKARKAFLSAIMKRNLSKKALRRAIRQQLQYIGRNLKHIEALSAAVPLTVLSTARYRDLLVIDELYRQQQEMYKSDRKSISDRIVSISQPHVRPIVRGKAAARTEFGMKLSISVVDGISLPERMSWNAYNEGCDLVRDIERYRERYGHYPESVHADKIYRTLANRMWCKARGIRLSGVPLGRPPKDVEKNRARRRQIREDEGVRNAVEGMFGKAKRRYGLGRVMARLAESSLSVVSITFLVMNLDRLLAAPFLRLFEWLLLELDVIRNLFAWSPPRAAIECRGAMA</sequence>
<dbReference type="RefSeq" id="WP_069808503.1">
    <property type="nucleotide sequence ID" value="NZ_CP017305.1"/>
</dbReference>
<dbReference type="EMBL" id="CP017305">
    <property type="protein sequence ID" value="AOS84215.1"/>
    <property type="molecule type" value="Genomic_DNA"/>
</dbReference>
<reference evidence="10 13" key="1">
    <citation type="submission" date="2016-09" db="EMBL/GenBank/DDBJ databases">
        <title>Genome sequence of Chlorobaculum limnaeum.</title>
        <authorList>
            <person name="Liu Z."/>
            <person name="Tank M."/>
            <person name="Bryant D.A."/>
        </authorList>
    </citation>
    <scope>NUCLEOTIDE SEQUENCE [LARGE SCALE GENOMIC DNA]</scope>
    <source>
        <strain evidence="10">DSM 1677</strain>
        <strain evidence="13">DSM 1677 / 4930</strain>
    </source>
</reference>
<dbReference type="EMBL" id="CP017305">
    <property type="protein sequence ID" value="AOS82771.1"/>
    <property type="molecule type" value="Genomic_DNA"/>
</dbReference>
<evidence type="ECO:0000313" key="11">
    <source>
        <dbReference type="EMBL" id="AOS84722.1"/>
    </source>
</evidence>
<keyword evidence="13" id="KW-1185">Reference proteome</keyword>
<name>A0A1D8CZF0_CHLLM</name>
<dbReference type="EMBL" id="CP017305">
    <property type="protein sequence ID" value="AOS84722.1"/>
    <property type="molecule type" value="Genomic_DNA"/>
</dbReference>
<evidence type="ECO:0000313" key="8">
    <source>
        <dbReference type="EMBL" id="AOS84201.1"/>
    </source>
</evidence>
<evidence type="ECO:0000313" key="10">
    <source>
        <dbReference type="EMBL" id="AOS84292.1"/>
    </source>
</evidence>
<dbReference type="KEGG" id="clz:BIU88_04330"/>
<evidence type="ECO:0000313" key="7">
    <source>
        <dbReference type="EMBL" id="AOS84075.1"/>
    </source>
</evidence>
<gene>
    <name evidence="4" type="ORF">BIU88_00565</name>
    <name evidence="5" type="ORF">BIU88_00655</name>
    <name evidence="6" type="ORF">BIU88_04330</name>
    <name evidence="7" type="ORF">BIU88_07950</name>
    <name evidence="8" type="ORF">BIU88_08695</name>
    <name evidence="9" type="ORF">BIU88_08770</name>
    <name evidence="10" type="ORF">BIU88_09220</name>
    <name evidence="11" type="ORF">BIU88_11610</name>
    <name evidence="12" type="ORF">BIU88_12515</name>
</gene>
<dbReference type="EMBL" id="CP017305">
    <property type="protein sequence ID" value="AOS84075.1"/>
    <property type="molecule type" value="Genomic_DNA"/>
</dbReference>
<dbReference type="KEGG" id="clz:BIU88_12515"/>
<dbReference type="InterPro" id="IPR047710">
    <property type="entry name" value="Transpos_IS5-like"/>
</dbReference>
<feature type="region of interest" description="Disordered" evidence="1">
    <location>
        <begin position="135"/>
        <end position="156"/>
    </location>
</feature>
<evidence type="ECO:0000313" key="5">
    <source>
        <dbReference type="EMBL" id="AOS82789.1"/>
    </source>
</evidence>
<dbReference type="EMBL" id="CP017305">
    <property type="protein sequence ID" value="AOS82789.1"/>
    <property type="molecule type" value="Genomic_DNA"/>
</dbReference>
<evidence type="ECO:0000313" key="6">
    <source>
        <dbReference type="EMBL" id="AOS83437.1"/>
    </source>
</evidence>
<accession>A0A1D8CZF0</accession>
<dbReference type="STRING" id="274537.BIU88_00565"/>
<evidence type="ECO:0000256" key="1">
    <source>
        <dbReference type="SAM" id="MobiDB-lite"/>
    </source>
</evidence>
<dbReference type="OrthoDB" id="1454687at2"/>
<evidence type="ECO:0000313" key="13">
    <source>
        <dbReference type="Proteomes" id="UP000095185"/>
    </source>
</evidence>
<dbReference type="AlphaFoldDB" id="A0A1D8CZF0"/>
<dbReference type="KEGG" id="clz:BIU88_00655"/>
<dbReference type="EMBL" id="CP017305">
    <property type="protein sequence ID" value="AOS83437.1"/>
    <property type="molecule type" value="Genomic_DNA"/>
</dbReference>
<dbReference type="KEGG" id="clz:BIU88_08770"/>
<dbReference type="Pfam" id="PF05598">
    <property type="entry name" value="DUF772"/>
    <property type="match status" value="1"/>
</dbReference>
<dbReference type="KEGG" id="clz:BIU88_00565"/>
<dbReference type="KEGG" id="clz:BIU88_07950"/>
<dbReference type="EMBL" id="CP017305">
    <property type="protein sequence ID" value="AOS84292.1"/>
    <property type="molecule type" value="Genomic_DNA"/>
</dbReference>
<evidence type="ECO:0000313" key="12">
    <source>
        <dbReference type="EMBL" id="AOS84878.1"/>
    </source>
</evidence>
<dbReference type="PANTHER" id="PTHR33803">
    <property type="entry name" value="IS1478 TRANSPOSASE"/>
    <property type="match status" value="1"/>
</dbReference>
<dbReference type="EMBL" id="CP017305">
    <property type="protein sequence ID" value="AOS84878.1"/>
    <property type="molecule type" value="Genomic_DNA"/>
</dbReference>
<dbReference type="PANTHER" id="PTHR33803:SF3">
    <property type="entry name" value="BLL1974 PROTEIN"/>
    <property type="match status" value="1"/>
</dbReference>
<dbReference type="InterPro" id="IPR025668">
    <property type="entry name" value="Tnp_DDE_dom"/>
</dbReference>
<feature type="domain" description="Transposase DDE" evidence="3">
    <location>
        <begin position="361"/>
        <end position="452"/>
    </location>
</feature>
<evidence type="ECO:0000259" key="3">
    <source>
        <dbReference type="Pfam" id="PF13586"/>
    </source>
</evidence>
<proteinExistence type="predicted"/>
<feature type="compositionally biased region" description="Basic and acidic residues" evidence="1">
    <location>
        <begin position="135"/>
        <end position="146"/>
    </location>
</feature>
<organism evidence="10 13">
    <name type="scientific">Chlorobaculum limnaeum</name>
    <dbReference type="NCBI Taxonomy" id="274537"/>
    <lineage>
        <taxon>Bacteria</taxon>
        <taxon>Pseudomonadati</taxon>
        <taxon>Chlorobiota</taxon>
        <taxon>Chlorobiia</taxon>
        <taxon>Chlorobiales</taxon>
        <taxon>Chlorobiaceae</taxon>
        <taxon>Chlorobaculum</taxon>
    </lineage>
</organism>